<dbReference type="Gene3D" id="3.30.450.20">
    <property type="entry name" value="PAS domain"/>
    <property type="match status" value="1"/>
</dbReference>
<name>A0ABQ8YST2_9EUKA</name>
<evidence type="ECO:0000256" key="2">
    <source>
        <dbReference type="SAM" id="MobiDB-lite"/>
    </source>
</evidence>
<evidence type="ECO:0000313" key="4">
    <source>
        <dbReference type="Proteomes" id="UP001150062"/>
    </source>
</evidence>
<evidence type="ECO:0000313" key="3">
    <source>
        <dbReference type="EMBL" id="KAJ6247648.1"/>
    </source>
</evidence>
<feature type="region of interest" description="Disordered" evidence="2">
    <location>
        <begin position="138"/>
        <end position="170"/>
    </location>
</feature>
<evidence type="ECO:0008006" key="5">
    <source>
        <dbReference type="Google" id="ProtNLM"/>
    </source>
</evidence>
<protein>
    <recommendedName>
        <fullName evidence="5">PAS domain-containing protein</fullName>
    </recommendedName>
</protein>
<keyword evidence="4" id="KW-1185">Reference proteome</keyword>
<gene>
    <name evidence="3" type="ORF">M0813_18282</name>
</gene>
<feature type="compositionally biased region" description="Polar residues" evidence="2">
    <location>
        <begin position="138"/>
        <end position="164"/>
    </location>
</feature>
<evidence type="ECO:0000256" key="1">
    <source>
        <dbReference type="SAM" id="Coils"/>
    </source>
</evidence>
<proteinExistence type="predicted"/>
<organism evidence="3 4">
    <name type="scientific">Anaeramoeba flamelloides</name>
    <dbReference type="NCBI Taxonomy" id="1746091"/>
    <lineage>
        <taxon>Eukaryota</taxon>
        <taxon>Metamonada</taxon>
        <taxon>Anaeramoebidae</taxon>
        <taxon>Anaeramoeba</taxon>
    </lineage>
</organism>
<keyword evidence="1" id="KW-0175">Coiled coil</keyword>
<dbReference type="Proteomes" id="UP001150062">
    <property type="component" value="Unassembled WGS sequence"/>
</dbReference>
<comment type="caution">
    <text evidence="3">The sequence shown here is derived from an EMBL/GenBank/DDBJ whole genome shotgun (WGS) entry which is preliminary data.</text>
</comment>
<accession>A0ABQ8YST2</accession>
<dbReference type="EMBL" id="JAOAOG010000122">
    <property type="protein sequence ID" value="KAJ6247648.1"/>
    <property type="molecule type" value="Genomic_DNA"/>
</dbReference>
<reference evidence="3" key="1">
    <citation type="submission" date="2022-08" db="EMBL/GenBank/DDBJ databases">
        <title>Novel sulfate-reducing endosymbionts in the free-living metamonad Anaeramoeba.</title>
        <authorList>
            <person name="Jerlstrom-Hultqvist J."/>
            <person name="Cepicka I."/>
            <person name="Gallot-Lavallee L."/>
            <person name="Salas-Leiva D."/>
            <person name="Curtis B.A."/>
            <person name="Zahonova K."/>
            <person name="Pipaliya S."/>
            <person name="Dacks J."/>
            <person name="Roger A.J."/>
        </authorList>
    </citation>
    <scope>NUCLEOTIDE SEQUENCE</scope>
    <source>
        <strain evidence="3">Schooner1</strain>
    </source>
</reference>
<sequence>MGNTNRVKDLSKIKWKSYLRHMNKSKESIILVNNKNIIVFANKLATKMLDLHKKNFNKVTGLDISPLRQDHLEIDSESAAQEILNGLFESETGKVDFIWQMKSLSGKLFYCRCYMSMIKIQNALTCQIILRELQNLDSENTSPPSSLGSDDEISTATSLSRSQYTTQTEIKEEKEKENIIQQQTFPKDKLYLNQEYLNFQKQIMETLTELNNKTIEKKISNILESFHGKFSLCFSEHVEKTKKLSQGKQTNLEEFKLKYNVLESNMEKQLQKIKKLKKSKKELKSEVNILKQINQEHAKQEQEKIKYIKKLAELYNITNTNNN</sequence>
<feature type="coiled-coil region" evidence="1">
    <location>
        <begin position="252"/>
        <end position="310"/>
    </location>
</feature>